<dbReference type="OrthoDB" id="6400183at2"/>
<evidence type="ECO:0000256" key="1">
    <source>
        <dbReference type="SAM" id="Phobius"/>
    </source>
</evidence>
<keyword evidence="3" id="KW-1185">Reference proteome</keyword>
<dbReference type="EMBL" id="NHRJ02000003">
    <property type="protein sequence ID" value="PZE21290.1"/>
    <property type="molecule type" value="Genomic_DNA"/>
</dbReference>
<comment type="caution">
    <text evidence="2">The sequence shown here is derived from an EMBL/GenBank/DDBJ whole genome shotgun (WGS) entry which is preliminary data.</text>
</comment>
<dbReference type="AlphaFoldDB" id="A0A2W1NCA7"/>
<sequence length="145" mass="15390">MDSVWAGLTVIGAGVLELWAAIPLGLALNLSPLVTGLLSALGAAVSAAIVIFFGKSLRNWLVQRFERKNARKESRMARVWKKYGIVGLGFLSPLITGAPLGAAIGIAFGAEPRKLMLWMTIGIVVWSAILTAAAALGMMSFKAYM</sequence>
<feature type="transmembrane region" description="Helical" evidence="1">
    <location>
        <begin position="83"/>
        <end position="109"/>
    </location>
</feature>
<keyword evidence="1" id="KW-0472">Membrane</keyword>
<gene>
    <name evidence="2" type="ORF">CBW46_007945</name>
</gene>
<keyword evidence="1" id="KW-0812">Transmembrane</keyword>
<evidence type="ECO:0000313" key="2">
    <source>
        <dbReference type="EMBL" id="PZE21290.1"/>
    </source>
</evidence>
<evidence type="ECO:0000313" key="3">
    <source>
        <dbReference type="Proteomes" id="UP000214746"/>
    </source>
</evidence>
<dbReference type="RefSeq" id="WP_089199486.1">
    <property type="nucleotide sequence ID" value="NZ_NHRJ02000003.1"/>
</dbReference>
<accession>A0A2W1NCA7</accession>
<proteinExistence type="predicted"/>
<protein>
    <submittedName>
        <fullName evidence="2">Small multi-drug export protein</fullName>
    </submittedName>
</protein>
<feature type="transmembrane region" description="Helical" evidence="1">
    <location>
        <begin position="36"/>
        <end position="62"/>
    </location>
</feature>
<dbReference type="Pfam" id="PF06695">
    <property type="entry name" value="Sm_multidrug_ex"/>
    <property type="match status" value="1"/>
</dbReference>
<dbReference type="InterPro" id="IPR009577">
    <property type="entry name" value="Sm_multidrug_ex"/>
</dbReference>
<keyword evidence="1" id="KW-1133">Transmembrane helix</keyword>
<reference evidence="2" key="1">
    <citation type="submission" date="2018-06" db="EMBL/GenBank/DDBJ databases">
        <title>Paenibacillus xerothermodurans sp. nov. an extremely dry heat resistant spore forming bacterium isolated from the soil of Cape Canaveral, Florida.</title>
        <authorList>
            <person name="Seuylemezian A."/>
            <person name="Kaur N."/>
            <person name="Patil P."/>
            <person name="Patil P."/>
            <person name="Mayilraj S."/>
            <person name="Vaishampayan P."/>
        </authorList>
    </citation>
    <scope>NUCLEOTIDE SEQUENCE [LARGE SCALE GENOMIC DNA]</scope>
    <source>
        <strain evidence="2">ATCC 27380</strain>
    </source>
</reference>
<dbReference type="Proteomes" id="UP000214746">
    <property type="component" value="Unassembled WGS sequence"/>
</dbReference>
<feature type="transmembrane region" description="Helical" evidence="1">
    <location>
        <begin position="115"/>
        <end position="139"/>
    </location>
</feature>
<organism evidence="2 3">
    <name type="scientific">Paenibacillus xerothermodurans</name>
    <dbReference type="NCBI Taxonomy" id="1977292"/>
    <lineage>
        <taxon>Bacteria</taxon>
        <taxon>Bacillati</taxon>
        <taxon>Bacillota</taxon>
        <taxon>Bacilli</taxon>
        <taxon>Bacillales</taxon>
        <taxon>Paenibacillaceae</taxon>
        <taxon>Paenibacillus</taxon>
    </lineage>
</organism>
<name>A0A2W1NCA7_PAEXE</name>